<dbReference type="InterPro" id="IPR000629">
    <property type="entry name" value="RNA-helicase_DEAD-box_CS"/>
</dbReference>
<dbReference type="PROSITE" id="PS51194">
    <property type="entry name" value="HELICASE_CTER"/>
    <property type="match status" value="1"/>
</dbReference>
<evidence type="ECO:0000259" key="6">
    <source>
        <dbReference type="PROSITE" id="PS51192"/>
    </source>
</evidence>
<dbReference type="CDD" id="cd18787">
    <property type="entry name" value="SF2_C_DEAD"/>
    <property type="match status" value="1"/>
</dbReference>
<dbReference type="PANTHER" id="PTHR47959:SF13">
    <property type="entry name" value="ATP-DEPENDENT RNA HELICASE RHLE"/>
    <property type="match status" value="1"/>
</dbReference>
<feature type="non-terminal residue" evidence="8">
    <location>
        <position position="446"/>
    </location>
</feature>
<feature type="domain" description="Helicase C-terminal" evidence="7">
    <location>
        <begin position="272"/>
        <end position="433"/>
    </location>
</feature>
<dbReference type="SMART" id="SM00487">
    <property type="entry name" value="DEXDc"/>
    <property type="match status" value="1"/>
</dbReference>
<dbReference type="InterPro" id="IPR011545">
    <property type="entry name" value="DEAD/DEAH_box_helicase_dom"/>
</dbReference>
<dbReference type="GO" id="GO:0003676">
    <property type="term" value="F:nucleic acid binding"/>
    <property type="evidence" value="ECO:0007669"/>
    <property type="project" value="InterPro"/>
</dbReference>
<dbReference type="PROSITE" id="PS51192">
    <property type="entry name" value="HELICASE_ATP_BIND_1"/>
    <property type="match status" value="1"/>
</dbReference>
<evidence type="ECO:0000256" key="2">
    <source>
        <dbReference type="ARBA" id="ARBA00022801"/>
    </source>
</evidence>
<evidence type="ECO:0008006" key="9">
    <source>
        <dbReference type="Google" id="ProtNLM"/>
    </source>
</evidence>
<sequence length="446" mass="50036">MNNKEKRPQKNGAKRRKRPDQSRFRKRGRGGAQHSRLPREERQYRKAEPMSPIEMEGVFNSLIPETQHAIGAAGYVMPTPVQAKAIPPQIEGKDLMGSAQTGTGKTAAFTLPLLQKLSAETTRAESRHPRALILAPTRELAAQIGESIQTYGRFLQVTHTVIFGGVGQFPQQRAMNNGVDIVVATPGRLLDLMEQGYVKLSAIKTFVLDEADRMLDMGFIPDIKRILKELPRRRQTAFFSATLPSEIVSLANGMLIDPVHITINPEQPTVEKIRQQVFFVNREDKCELLISMLSEPEVERAIVFTRMKYMANRVCERLKRTGINAAPIHGNRTQSARTKALDGFRKGRIKVLVATDIAARGIDVDDISHVVNYDIPNEPHTYVHRIGRTARAGSRGHAWSFCSAEEREQFNDIERLIKKQVPVNLNLEFHSDKALNVGRASARSGR</sequence>
<dbReference type="Pfam" id="PF00271">
    <property type="entry name" value="Helicase_C"/>
    <property type="match status" value="1"/>
</dbReference>
<dbReference type="Gene3D" id="3.40.50.300">
    <property type="entry name" value="P-loop containing nucleotide triphosphate hydrolases"/>
    <property type="match status" value="2"/>
</dbReference>
<dbReference type="SMART" id="SM00490">
    <property type="entry name" value="HELICc"/>
    <property type="match status" value="1"/>
</dbReference>
<protein>
    <recommendedName>
        <fullName evidence="9">RNA helicase</fullName>
    </recommendedName>
</protein>
<dbReference type="GO" id="GO:0005829">
    <property type="term" value="C:cytosol"/>
    <property type="evidence" value="ECO:0007669"/>
    <property type="project" value="TreeGrafter"/>
</dbReference>
<dbReference type="InterPro" id="IPR001650">
    <property type="entry name" value="Helicase_C-like"/>
</dbReference>
<dbReference type="Pfam" id="PF00270">
    <property type="entry name" value="DEAD"/>
    <property type="match status" value="1"/>
</dbReference>
<feature type="compositionally biased region" description="Basic and acidic residues" evidence="5">
    <location>
        <begin position="37"/>
        <end position="48"/>
    </location>
</feature>
<proteinExistence type="predicted"/>
<keyword evidence="2" id="KW-0378">Hydrolase</keyword>
<gene>
    <name evidence="8" type="ORF">METZ01_LOCUS214687</name>
</gene>
<dbReference type="GO" id="GO:0003724">
    <property type="term" value="F:RNA helicase activity"/>
    <property type="evidence" value="ECO:0007669"/>
    <property type="project" value="TreeGrafter"/>
</dbReference>
<dbReference type="SUPFAM" id="SSF52540">
    <property type="entry name" value="P-loop containing nucleoside triphosphate hydrolases"/>
    <property type="match status" value="1"/>
</dbReference>
<feature type="domain" description="Helicase ATP-binding" evidence="6">
    <location>
        <begin position="86"/>
        <end position="261"/>
    </location>
</feature>
<evidence type="ECO:0000259" key="7">
    <source>
        <dbReference type="PROSITE" id="PS51194"/>
    </source>
</evidence>
<accession>A0A382FI01</accession>
<dbReference type="InterPro" id="IPR044742">
    <property type="entry name" value="DEAD/DEAH_RhlB"/>
</dbReference>
<keyword evidence="4" id="KW-0067">ATP-binding</keyword>
<reference evidence="8" key="1">
    <citation type="submission" date="2018-05" db="EMBL/GenBank/DDBJ databases">
        <authorList>
            <person name="Lanie J.A."/>
            <person name="Ng W.-L."/>
            <person name="Kazmierczak K.M."/>
            <person name="Andrzejewski T.M."/>
            <person name="Davidsen T.M."/>
            <person name="Wayne K.J."/>
            <person name="Tettelin H."/>
            <person name="Glass J.I."/>
            <person name="Rusch D."/>
            <person name="Podicherti R."/>
            <person name="Tsui H.-C.T."/>
            <person name="Winkler M.E."/>
        </authorList>
    </citation>
    <scope>NUCLEOTIDE SEQUENCE</scope>
</reference>
<evidence type="ECO:0000256" key="5">
    <source>
        <dbReference type="SAM" id="MobiDB-lite"/>
    </source>
</evidence>
<dbReference type="PROSITE" id="PS00039">
    <property type="entry name" value="DEAD_ATP_HELICASE"/>
    <property type="match status" value="1"/>
</dbReference>
<dbReference type="GO" id="GO:0016787">
    <property type="term" value="F:hydrolase activity"/>
    <property type="evidence" value="ECO:0007669"/>
    <property type="project" value="UniProtKB-KW"/>
</dbReference>
<dbReference type="PANTHER" id="PTHR47959">
    <property type="entry name" value="ATP-DEPENDENT RNA HELICASE RHLE-RELATED"/>
    <property type="match status" value="1"/>
</dbReference>
<dbReference type="GO" id="GO:0005524">
    <property type="term" value="F:ATP binding"/>
    <property type="evidence" value="ECO:0007669"/>
    <property type="project" value="UniProtKB-KW"/>
</dbReference>
<dbReference type="InterPro" id="IPR027417">
    <property type="entry name" value="P-loop_NTPase"/>
</dbReference>
<keyword evidence="1" id="KW-0547">Nucleotide-binding</keyword>
<evidence type="ECO:0000256" key="3">
    <source>
        <dbReference type="ARBA" id="ARBA00022806"/>
    </source>
</evidence>
<organism evidence="8">
    <name type="scientific">marine metagenome</name>
    <dbReference type="NCBI Taxonomy" id="408172"/>
    <lineage>
        <taxon>unclassified sequences</taxon>
        <taxon>metagenomes</taxon>
        <taxon>ecological metagenomes</taxon>
    </lineage>
</organism>
<dbReference type="InterPro" id="IPR014001">
    <property type="entry name" value="Helicase_ATP-bd"/>
</dbReference>
<evidence type="ECO:0000313" key="8">
    <source>
        <dbReference type="EMBL" id="SVB61833.1"/>
    </source>
</evidence>
<feature type="compositionally biased region" description="Basic residues" evidence="5">
    <location>
        <begin position="9"/>
        <end position="29"/>
    </location>
</feature>
<evidence type="ECO:0000256" key="4">
    <source>
        <dbReference type="ARBA" id="ARBA00022840"/>
    </source>
</evidence>
<name>A0A382FI01_9ZZZZ</name>
<dbReference type="CDD" id="cd00268">
    <property type="entry name" value="DEADc"/>
    <property type="match status" value="1"/>
</dbReference>
<dbReference type="AlphaFoldDB" id="A0A382FI01"/>
<keyword evidence="3" id="KW-0347">Helicase</keyword>
<dbReference type="InterPro" id="IPR050079">
    <property type="entry name" value="DEAD_box_RNA_helicase"/>
</dbReference>
<evidence type="ECO:0000256" key="1">
    <source>
        <dbReference type="ARBA" id="ARBA00022741"/>
    </source>
</evidence>
<dbReference type="EMBL" id="UINC01049720">
    <property type="protein sequence ID" value="SVB61833.1"/>
    <property type="molecule type" value="Genomic_DNA"/>
</dbReference>
<feature type="region of interest" description="Disordered" evidence="5">
    <location>
        <begin position="1"/>
        <end position="52"/>
    </location>
</feature>